<dbReference type="InterPro" id="IPR009057">
    <property type="entry name" value="Homeodomain-like_sf"/>
</dbReference>
<dbReference type="PROSITE" id="PS00041">
    <property type="entry name" value="HTH_ARAC_FAMILY_1"/>
    <property type="match status" value="1"/>
</dbReference>
<dbReference type="Proteomes" id="UP001519287">
    <property type="component" value="Unassembled WGS sequence"/>
</dbReference>
<name>A0ABS4J732_9BACL</name>
<protein>
    <submittedName>
        <fullName evidence="5">AraC-like DNA-binding protein</fullName>
    </submittedName>
</protein>
<evidence type="ECO:0000256" key="3">
    <source>
        <dbReference type="ARBA" id="ARBA00023163"/>
    </source>
</evidence>
<evidence type="ECO:0000259" key="4">
    <source>
        <dbReference type="PROSITE" id="PS01124"/>
    </source>
</evidence>
<feature type="domain" description="HTH araC/xylS-type" evidence="4">
    <location>
        <begin position="184"/>
        <end position="282"/>
    </location>
</feature>
<sequence length="306" mass="35527">MSFKSTRVLFISRCKYKYESYVINHCHNFHHLLYVVGGSGTLLANGVQYNMHKNDMYIIPPDTNHSLLSDASRPLCTIEVKALVNDPQLEAYLKLMSLKMVVPNVKIKMILEAMLEEAIHCRPQYKEIITANFIEFIMNIQRSRSIESQEDIPAITNLSSFSEERDAAANVLLGKTEFGDDVASKALQYFHGNYDQKIILKELAQQLAVSRAHLCRVFCERYKVSPMQYLNNWRIQEAKELLVNTELSITEISARVGFQTVHYLSRRFTAKEKMSPLQYRQKMKEIIELKIEEKYHIVDQRVVMHS</sequence>
<dbReference type="PANTHER" id="PTHR43280">
    <property type="entry name" value="ARAC-FAMILY TRANSCRIPTIONAL REGULATOR"/>
    <property type="match status" value="1"/>
</dbReference>
<dbReference type="Gene3D" id="1.10.10.60">
    <property type="entry name" value="Homeodomain-like"/>
    <property type="match status" value="2"/>
</dbReference>
<evidence type="ECO:0000256" key="1">
    <source>
        <dbReference type="ARBA" id="ARBA00023015"/>
    </source>
</evidence>
<dbReference type="Pfam" id="PF02311">
    <property type="entry name" value="AraC_binding"/>
    <property type="match status" value="1"/>
</dbReference>
<evidence type="ECO:0000256" key="2">
    <source>
        <dbReference type="ARBA" id="ARBA00023125"/>
    </source>
</evidence>
<dbReference type="InterPro" id="IPR037923">
    <property type="entry name" value="HTH-like"/>
</dbReference>
<dbReference type="InterPro" id="IPR018062">
    <property type="entry name" value="HTH_AraC-typ_CS"/>
</dbReference>
<dbReference type="RefSeq" id="WP_209976873.1">
    <property type="nucleotide sequence ID" value="NZ_JAGGLB010000030.1"/>
</dbReference>
<dbReference type="PANTHER" id="PTHR43280:SF28">
    <property type="entry name" value="HTH-TYPE TRANSCRIPTIONAL ACTIVATOR RHAS"/>
    <property type="match status" value="1"/>
</dbReference>
<accession>A0ABS4J732</accession>
<evidence type="ECO:0000313" key="5">
    <source>
        <dbReference type="EMBL" id="MBP1995056.1"/>
    </source>
</evidence>
<keyword evidence="1" id="KW-0805">Transcription regulation</keyword>
<dbReference type="InterPro" id="IPR014710">
    <property type="entry name" value="RmlC-like_jellyroll"/>
</dbReference>
<dbReference type="SMART" id="SM00342">
    <property type="entry name" value="HTH_ARAC"/>
    <property type="match status" value="1"/>
</dbReference>
<gene>
    <name evidence="5" type="ORF">J2Z66_006698</name>
</gene>
<dbReference type="EMBL" id="JAGGLB010000030">
    <property type="protein sequence ID" value="MBP1995056.1"/>
    <property type="molecule type" value="Genomic_DNA"/>
</dbReference>
<proteinExistence type="predicted"/>
<dbReference type="PROSITE" id="PS01124">
    <property type="entry name" value="HTH_ARAC_FAMILY_2"/>
    <property type="match status" value="1"/>
</dbReference>
<dbReference type="Gene3D" id="2.60.120.10">
    <property type="entry name" value="Jelly Rolls"/>
    <property type="match status" value="1"/>
</dbReference>
<organism evidence="5 6">
    <name type="scientific">Paenibacillus eucommiae</name>
    <dbReference type="NCBI Taxonomy" id="1355755"/>
    <lineage>
        <taxon>Bacteria</taxon>
        <taxon>Bacillati</taxon>
        <taxon>Bacillota</taxon>
        <taxon>Bacilli</taxon>
        <taxon>Bacillales</taxon>
        <taxon>Paenibacillaceae</taxon>
        <taxon>Paenibacillus</taxon>
    </lineage>
</organism>
<dbReference type="InterPro" id="IPR003313">
    <property type="entry name" value="AraC-bd"/>
</dbReference>
<keyword evidence="6" id="KW-1185">Reference proteome</keyword>
<dbReference type="InterPro" id="IPR018060">
    <property type="entry name" value="HTH_AraC"/>
</dbReference>
<keyword evidence="2" id="KW-0238">DNA-binding</keyword>
<reference evidence="5 6" key="1">
    <citation type="submission" date="2021-03" db="EMBL/GenBank/DDBJ databases">
        <title>Genomic Encyclopedia of Type Strains, Phase IV (KMG-IV): sequencing the most valuable type-strain genomes for metagenomic binning, comparative biology and taxonomic classification.</title>
        <authorList>
            <person name="Goeker M."/>
        </authorList>
    </citation>
    <scope>NUCLEOTIDE SEQUENCE [LARGE SCALE GENOMIC DNA]</scope>
    <source>
        <strain evidence="5 6">DSM 26048</strain>
    </source>
</reference>
<keyword evidence="3" id="KW-0804">Transcription</keyword>
<dbReference type="SUPFAM" id="SSF51215">
    <property type="entry name" value="Regulatory protein AraC"/>
    <property type="match status" value="1"/>
</dbReference>
<dbReference type="Pfam" id="PF12833">
    <property type="entry name" value="HTH_18"/>
    <property type="match status" value="1"/>
</dbReference>
<comment type="caution">
    <text evidence="5">The sequence shown here is derived from an EMBL/GenBank/DDBJ whole genome shotgun (WGS) entry which is preliminary data.</text>
</comment>
<dbReference type="SUPFAM" id="SSF46689">
    <property type="entry name" value="Homeodomain-like"/>
    <property type="match status" value="2"/>
</dbReference>
<evidence type="ECO:0000313" key="6">
    <source>
        <dbReference type="Proteomes" id="UP001519287"/>
    </source>
</evidence>